<comment type="caution">
    <text evidence="2">The sequence shown here is derived from an EMBL/GenBank/DDBJ whole genome shotgun (WGS) entry which is preliminary data.</text>
</comment>
<keyword evidence="1" id="KW-1133">Transmembrane helix</keyword>
<organism evidence="2 3">
    <name type="scientific">Enhygromyxa salina</name>
    <dbReference type="NCBI Taxonomy" id="215803"/>
    <lineage>
        <taxon>Bacteria</taxon>
        <taxon>Pseudomonadati</taxon>
        <taxon>Myxococcota</taxon>
        <taxon>Polyangia</taxon>
        <taxon>Nannocystales</taxon>
        <taxon>Nannocystaceae</taxon>
        <taxon>Enhygromyxa</taxon>
    </lineage>
</organism>
<keyword evidence="1" id="KW-0812">Transmembrane</keyword>
<dbReference type="EMBL" id="JMCC02000008">
    <property type="protein sequence ID" value="KIG18894.1"/>
    <property type="molecule type" value="Genomic_DNA"/>
</dbReference>
<name>A0A0C1ZN46_9BACT</name>
<reference evidence="2 3" key="1">
    <citation type="submission" date="2014-12" db="EMBL/GenBank/DDBJ databases">
        <title>Genome assembly of Enhygromyxa salina DSM 15201.</title>
        <authorList>
            <person name="Sharma G."/>
            <person name="Subramanian S."/>
        </authorList>
    </citation>
    <scope>NUCLEOTIDE SEQUENCE [LARGE SCALE GENOMIC DNA]</scope>
    <source>
        <strain evidence="2 3">DSM 15201</strain>
    </source>
</reference>
<dbReference type="Proteomes" id="UP000031599">
    <property type="component" value="Unassembled WGS sequence"/>
</dbReference>
<keyword evidence="1" id="KW-0472">Membrane</keyword>
<evidence type="ECO:0000313" key="3">
    <source>
        <dbReference type="Proteomes" id="UP000031599"/>
    </source>
</evidence>
<protein>
    <submittedName>
        <fullName evidence="2">Uncharacterized protein</fullName>
    </submittedName>
</protein>
<dbReference type="AlphaFoldDB" id="A0A0C1ZN46"/>
<evidence type="ECO:0000313" key="2">
    <source>
        <dbReference type="EMBL" id="KIG18894.1"/>
    </source>
</evidence>
<evidence type="ECO:0000256" key="1">
    <source>
        <dbReference type="SAM" id="Phobius"/>
    </source>
</evidence>
<feature type="transmembrane region" description="Helical" evidence="1">
    <location>
        <begin position="17"/>
        <end position="37"/>
    </location>
</feature>
<accession>A0A0C1ZN46</accession>
<gene>
    <name evidence="2" type="ORF">DB30_07230</name>
</gene>
<proteinExistence type="predicted"/>
<sequence length="658" mass="69394">MIDPADSLVARTKTSPLVSVGAVVAVVGVASAAWFMFGRGKGEAEDPARVLIVGPTPELAGFLEREGFDVNHLSVGEAIGQGQKFDASLNDLEAMVEYADQHGIGYLALNMAHGEQYDLASVNPDAGPIPLGTTFAVVAVGDLGNTVSYGGVVPEVNYDKPAGEQVGLLLALFGQPEIAKARDLQADNDLMIRFGSAGTVEDVVEYEKALETMRRQVAAWTELAEAEKGEQPPREIAGAYEQLRGWPLANGAVLLASGRGGWRSKTGRESAWESAELSPSFDAALAVVAVDALDQRLACTGLPDTVTIPAGMAVAPAGDALLIPTDRWVADLWVLSGPACGFEKRDQIRRLGRGELGVPRASGRTAQALDGHLMWADAKMRAYRQVRIDGVELREHELRWANDEIVVVPASLNYADAAGARSQRLAAAAAREGGPTLDSDPASPGDLAALPPNGDALVFVRIPAPNQDNELQTLVVPVGRLLPSADASSLAIREVFALPSTNPQLSAIAVVDTPEAARLVRLTVTANDPSWQDALTDSYDLAAATQIDASTVQAQVVAGELPRKVHELAISPTGSHAAWSAPVGEVNPDKPLAHFEIMLLALGLNTPAPVVRMTDNDRGDLRPRFAGPDGELLIFDSAYAGASTLPELEAVRALPVPR</sequence>